<proteinExistence type="predicted"/>
<organism evidence="1 2">
    <name type="scientific">Dermacentor silvarum</name>
    <name type="common">Tick</name>
    <dbReference type="NCBI Taxonomy" id="543639"/>
    <lineage>
        <taxon>Eukaryota</taxon>
        <taxon>Metazoa</taxon>
        <taxon>Ecdysozoa</taxon>
        <taxon>Arthropoda</taxon>
        <taxon>Chelicerata</taxon>
        <taxon>Arachnida</taxon>
        <taxon>Acari</taxon>
        <taxon>Parasitiformes</taxon>
        <taxon>Ixodida</taxon>
        <taxon>Ixodoidea</taxon>
        <taxon>Ixodidae</taxon>
        <taxon>Rhipicephalinae</taxon>
        <taxon>Dermacentor</taxon>
    </lineage>
</organism>
<dbReference type="Proteomes" id="UP000821865">
    <property type="component" value="Chromosome 11"/>
</dbReference>
<comment type="caution">
    <text evidence="1">The sequence shown here is derived from an EMBL/GenBank/DDBJ whole genome shotgun (WGS) entry which is preliminary data.</text>
</comment>
<evidence type="ECO:0000313" key="1">
    <source>
        <dbReference type="EMBL" id="KAH7971317.1"/>
    </source>
</evidence>
<keyword evidence="2" id="KW-1185">Reference proteome</keyword>
<name>A0ACB8DKS1_DERSI</name>
<accession>A0ACB8DKS1</accession>
<evidence type="ECO:0000313" key="2">
    <source>
        <dbReference type="Proteomes" id="UP000821865"/>
    </source>
</evidence>
<gene>
    <name evidence="1" type="ORF">HPB49_021415</name>
</gene>
<protein>
    <submittedName>
        <fullName evidence="1">Uncharacterized protein</fullName>
    </submittedName>
</protein>
<sequence length="314" mass="34850">MATTTAGAADYVTFASLTALSLGTGLYLSLRKKARFMSKEEAFLGNRTMHALPLALSMVASSVTAVGLVGFVAYYYVHGFHTLWAVAAFVPGSLIVTYLFLPVLYQLKVTSIFEGGLRSVVWADSIQALIMAASPILIMTKIVYDSAHSPVPLRSLGDLNVTAYILRTDLDITADETVWAASLGAFPFHLMRLGLDQMIAQRFLAARSLRDARVSDVFPLYRLSAYWCCLFSTILTVLLGLTFSVISAQPDDSLENSFRLSSPLALKFWRRIGLLRHRQKVRCLREPDHVAVNERSDRISSYEIQPLQDKQDDV</sequence>
<dbReference type="EMBL" id="CM023480">
    <property type="protein sequence ID" value="KAH7971317.1"/>
    <property type="molecule type" value="Genomic_DNA"/>
</dbReference>
<reference evidence="1" key="1">
    <citation type="submission" date="2020-05" db="EMBL/GenBank/DDBJ databases">
        <title>Large-scale comparative analyses of tick genomes elucidate their genetic diversity and vector capacities.</title>
        <authorList>
            <person name="Jia N."/>
            <person name="Wang J."/>
            <person name="Shi W."/>
            <person name="Du L."/>
            <person name="Sun Y."/>
            <person name="Zhan W."/>
            <person name="Jiang J."/>
            <person name="Wang Q."/>
            <person name="Zhang B."/>
            <person name="Ji P."/>
            <person name="Sakyi L.B."/>
            <person name="Cui X."/>
            <person name="Yuan T."/>
            <person name="Jiang B."/>
            <person name="Yang W."/>
            <person name="Lam T.T.-Y."/>
            <person name="Chang Q."/>
            <person name="Ding S."/>
            <person name="Wang X."/>
            <person name="Zhu J."/>
            <person name="Ruan X."/>
            <person name="Zhao L."/>
            <person name="Wei J."/>
            <person name="Que T."/>
            <person name="Du C."/>
            <person name="Cheng J."/>
            <person name="Dai P."/>
            <person name="Han X."/>
            <person name="Huang E."/>
            <person name="Gao Y."/>
            <person name="Liu J."/>
            <person name="Shao H."/>
            <person name="Ye R."/>
            <person name="Li L."/>
            <person name="Wei W."/>
            <person name="Wang X."/>
            <person name="Wang C."/>
            <person name="Yang T."/>
            <person name="Huo Q."/>
            <person name="Li W."/>
            <person name="Guo W."/>
            <person name="Chen H."/>
            <person name="Zhou L."/>
            <person name="Ni X."/>
            <person name="Tian J."/>
            <person name="Zhou Y."/>
            <person name="Sheng Y."/>
            <person name="Liu T."/>
            <person name="Pan Y."/>
            <person name="Xia L."/>
            <person name="Li J."/>
            <person name="Zhao F."/>
            <person name="Cao W."/>
        </authorList>
    </citation>
    <scope>NUCLEOTIDE SEQUENCE</scope>
    <source>
        <strain evidence="1">Dsil-2018</strain>
    </source>
</reference>